<reference evidence="2" key="1">
    <citation type="submission" date="2015-10" db="EMBL/GenBank/DDBJ databases">
        <authorList>
            <person name="Regsiter A."/>
            <person name="william w."/>
        </authorList>
    </citation>
    <scope>NUCLEOTIDE SEQUENCE</scope>
    <source>
        <strain evidence="2">Montdore</strain>
    </source>
</reference>
<keyword evidence="3" id="KW-1185">Reference proteome</keyword>
<feature type="compositionally biased region" description="Basic and acidic residues" evidence="1">
    <location>
        <begin position="103"/>
        <end position="115"/>
    </location>
</feature>
<evidence type="ECO:0000256" key="1">
    <source>
        <dbReference type="SAM" id="MobiDB-lite"/>
    </source>
</evidence>
<evidence type="ECO:0008006" key="4">
    <source>
        <dbReference type="Google" id="ProtNLM"/>
    </source>
</evidence>
<feature type="non-terminal residue" evidence="2">
    <location>
        <position position="1"/>
    </location>
</feature>
<dbReference type="EMBL" id="LN890963">
    <property type="protein sequence ID" value="CUS14000.1"/>
    <property type="molecule type" value="Genomic_DNA"/>
</dbReference>
<dbReference type="AlphaFoldDB" id="A0A292Q5J9"/>
<evidence type="ECO:0000313" key="3">
    <source>
        <dbReference type="Proteomes" id="UP001412239"/>
    </source>
</evidence>
<gene>
    <name evidence="2" type="ORF">GSTUAT00001892001</name>
</gene>
<protein>
    <recommendedName>
        <fullName evidence="4">C2H2-type domain-containing protein</fullName>
    </recommendedName>
</protein>
<feature type="region of interest" description="Disordered" evidence="1">
    <location>
        <begin position="79"/>
        <end position="120"/>
    </location>
</feature>
<dbReference type="Proteomes" id="UP001412239">
    <property type="component" value="Unassembled WGS sequence"/>
</dbReference>
<proteinExistence type="predicted"/>
<evidence type="ECO:0000313" key="2">
    <source>
        <dbReference type="EMBL" id="CUS14000.1"/>
    </source>
</evidence>
<sequence length="171" mass="19133">QRQRTAPAPHQFELVSSDEFGAPHPLPRELGDLPLYPDEDGFYSVNGPLDLTILPSNVAVPPVDRGNHVTFHPLTNQTQHLADQQHPHISPHHRQRSSSHLSGEPHTRPERRNHSCDQPGCAWPSSFSTRQALTRHREAVHLNLRVDCPIPGCERVGDKGISRKDNLPAHV</sequence>
<accession>A0A292Q5J9</accession>
<organism evidence="2 3">
    <name type="scientific">Tuber aestivum</name>
    <name type="common">summer truffle</name>
    <dbReference type="NCBI Taxonomy" id="59557"/>
    <lineage>
        <taxon>Eukaryota</taxon>
        <taxon>Fungi</taxon>
        <taxon>Dikarya</taxon>
        <taxon>Ascomycota</taxon>
        <taxon>Pezizomycotina</taxon>
        <taxon>Pezizomycetes</taxon>
        <taxon>Pezizales</taxon>
        <taxon>Tuberaceae</taxon>
        <taxon>Tuber</taxon>
    </lineage>
</organism>
<name>A0A292Q5J9_9PEZI</name>
<feature type="non-terminal residue" evidence="2">
    <location>
        <position position="171"/>
    </location>
</feature>